<dbReference type="InterPro" id="IPR008920">
    <property type="entry name" value="TF_FadR/GntR_C"/>
</dbReference>
<dbReference type="RefSeq" id="WP_138288649.1">
    <property type="nucleotide sequence ID" value="NZ_CP058350.1"/>
</dbReference>
<feature type="domain" description="HTH gntR-type" evidence="4">
    <location>
        <begin position="16"/>
        <end position="84"/>
    </location>
</feature>
<accession>A0ABX6QQF0</accession>
<proteinExistence type="predicted"/>
<dbReference type="Pfam" id="PF07729">
    <property type="entry name" value="FCD"/>
    <property type="match status" value="1"/>
</dbReference>
<evidence type="ECO:0000256" key="3">
    <source>
        <dbReference type="ARBA" id="ARBA00023163"/>
    </source>
</evidence>
<dbReference type="SMART" id="SM00895">
    <property type="entry name" value="FCD"/>
    <property type="match status" value="1"/>
</dbReference>
<keyword evidence="2" id="KW-0238">DNA-binding</keyword>
<dbReference type="InterPro" id="IPR036390">
    <property type="entry name" value="WH_DNA-bd_sf"/>
</dbReference>
<sequence length="247" mass="27584">MKDAQAKLEERAVKLRTSHSKVVEQIGSAIVSGRFPTGEALPGDAELEYRYGVSRSVLREVMKTLAAKRMIVPKSRIGTKVTPRKSWNMLDADVLRWHFMAGVSPEFIHHLYDGRLVLEPAGAEFAARKATDEQRVELRRLAEALGDPQFDLASHVQADLRFHLQLLIMSGNIFIRSMSDFVVVALEGAFQVTSTLNSPGRYELVRDAHMLIVDAIDARDPAGAREATHRVIEMGRERALLALEART</sequence>
<dbReference type="PROSITE" id="PS50949">
    <property type="entry name" value="HTH_GNTR"/>
    <property type="match status" value="1"/>
</dbReference>
<dbReference type="Proteomes" id="UP000308530">
    <property type="component" value="Chromosome"/>
</dbReference>
<dbReference type="InterPro" id="IPR000524">
    <property type="entry name" value="Tscrpt_reg_HTH_GntR"/>
</dbReference>
<dbReference type="Gene3D" id="1.10.10.10">
    <property type="entry name" value="Winged helix-like DNA-binding domain superfamily/Winged helix DNA-binding domain"/>
    <property type="match status" value="1"/>
</dbReference>
<dbReference type="PANTHER" id="PTHR43537:SF44">
    <property type="entry name" value="GNTR FAMILY REGULATORY PROTEIN"/>
    <property type="match status" value="1"/>
</dbReference>
<protein>
    <submittedName>
        <fullName evidence="5">FadR family transcriptional regulator</fullName>
    </submittedName>
</protein>
<keyword evidence="3" id="KW-0804">Transcription</keyword>
<dbReference type="InterPro" id="IPR011711">
    <property type="entry name" value="GntR_C"/>
</dbReference>
<dbReference type="CDD" id="cd07377">
    <property type="entry name" value="WHTH_GntR"/>
    <property type="match status" value="1"/>
</dbReference>
<dbReference type="SUPFAM" id="SSF48008">
    <property type="entry name" value="GntR ligand-binding domain-like"/>
    <property type="match status" value="1"/>
</dbReference>
<name>A0ABX6QQF0_9HYPH</name>
<reference evidence="5 6" key="1">
    <citation type="submission" date="2020-06" db="EMBL/GenBank/DDBJ databases">
        <title>Genome sequence of Rhizobium sp strain ADMK78.</title>
        <authorList>
            <person name="Rahi P."/>
        </authorList>
    </citation>
    <scope>NUCLEOTIDE SEQUENCE [LARGE SCALE GENOMIC DNA]</scope>
    <source>
        <strain evidence="5 6">ADMK78</strain>
    </source>
</reference>
<dbReference type="SUPFAM" id="SSF46785">
    <property type="entry name" value="Winged helix' DNA-binding domain"/>
    <property type="match status" value="1"/>
</dbReference>
<dbReference type="Pfam" id="PF00392">
    <property type="entry name" value="GntR"/>
    <property type="match status" value="1"/>
</dbReference>
<evidence type="ECO:0000256" key="1">
    <source>
        <dbReference type="ARBA" id="ARBA00023015"/>
    </source>
</evidence>
<evidence type="ECO:0000256" key="2">
    <source>
        <dbReference type="ARBA" id="ARBA00023125"/>
    </source>
</evidence>
<keyword evidence="1" id="KW-0805">Transcription regulation</keyword>
<dbReference type="InterPro" id="IPR036388">
    <property type="entry name" value="WH-like_DNA-bd_sf"/>
</dbReference>
<keyword evidence="6" id="KW-1185">Reference proteome</keyword>
<dbReference type="PANTHER" id="PTHR43537">
    <property type="entry name" value="TRANSCRIPTIONAL REGULATOR, GNTR FAMILY"/>
    <property type="match status" value="1"/>
</dbReference>
<evidence type="ECO:0000313" key="5">
    <source>
        <dbReference type="EMBL" id="QLF70440.1"/>
    </source>
</evidence>
<dbReference type="EMBL" id="CP058350">
    <property type="protein sequence ID" value="QLF70440.1"/>
    <property type="molecule type" value="Genomic_DNA"/>
</dbReference>
<evidence type="ECO:0000259" key="4">
    <source>
        <dbReference type="PROSITE" id="PS50949"/>
    </source>
</evidence>
<organism evidence="5 6">
    <name type="scientific">Peteryoungia desertarenae</name>
    <dbReference type="NCBI Taxonomy" id="1813451"/>
    <lineage>
        <taxon>Bacteria</taxon>
        <taxon>Pseudomonadati</taxon>
        <taxon>Pseudomonadota</taxon>
        <taxon>Alphaproteobacteria</taxon>
        <taxon>Hyphomicrobiales</taxon>
        <taxon>Rhizobiaceae</taxon>
        <taxon>Peteryoungia</taxon>
    </lineage>
</organism>
<gene>
    <name evidence="5" type="ORF">FE840_013330</name>
</gene>
<evidence type="ECO:0000313" key="6">
    <source>
        <dbReference type="Proteomes" id="UP000308530"/>
    </source>
</evidence>
<dbReference type="SMART" id="SM00345">
    <property type="entry name" value="HTH_GNTR"/>
    <property type="match status" value="1"/>
</dbReference>
<dbReference type="Gene3D" id="1.20.120.530">
    <property type="entry name" value="GntR ligand-binding domain-like"/>
    <property type="match status" value="1"/>
</dbReference>